<gene>
    <name evidence="2" type="ORF">IW15_11205</name>
</gene>
<evidence type="ECO:0000313" key="2">
    <source>
        <dbReference type="EMBL" id="KFF12132.1"/>
    </source>
</evidence>
<dbReference type="InterPro" id="IPR008136">
    <property type="entry name" value="CinA_C"/>
</dbReference>
<dbReference type="Proteomes" id="UP000028705">
    <property type="component" value="Unassembled WGS sequence"/>
</dbReference>
<dbReference type="Pfam" id="PF02464">
    <property type="entry name" value="CinA"/>
    <property type="match status" value="1"/>
</dbReference>
<accession>A0A086A618</accession>
<reference evidence="2 3" key="1">
    <citation type="submission" date="2014-07" db="EMBL/GenBank/DDBJ databases">
        <title>Genome of Chryseobacterium soli DSM 19298.</title>
        <authorList>
            <person name="Stropko S.J."/>
            <person name="Pipes S.E."/>
            <person name="Newman J."/>
        </authorList>
    </citation>
    <scope>NUCLEOTIDE SEQUENCE [LARGE SCALE GENOMIC DNA]</scope>
    <source>
        <strain evidence="2 3">DSM 19298</strain>
    </source>
</reference>
<organism evidence="2 3">
    <name type="scientific">Chryseobacterium soli</name>
    <dbReference type="NCBI Taxonomy" id="445961"/>
    <lineage>
        <taxon>Bacteria</taxon>
        <taxon>Pseudomonadati</taxon>
        <taxon>Bacteroidota</taxon>
        <taxon>Flavobacteriia</taxon>
        <taxon>Flavobacteriales</taxon>
        <taxon>Weeksellaceae</taxon>
        <taxon>Chryseobacterium group</taxon>
        <taxon>Chryseobacterium</taxon>
    </lineage>
</organism>
<comment type="caution">
    <text evidence="2">The sequence shown here is derived from an EMBL/GenBank/DDBJ whole genome shotgun (WGS) entry which is preliminary data.</text>
</comment>
<sequence>MKLQQSLLDYISHSLLATNETISVAESVTSGLLQFSFSQMQNASLFYKGGMTAYTIEEKVKILNVDRKEAEECDGVSQSIADKMALSVAKLFSTDWSIAVTGFVTPIRSSGYNLFSFFSIGYKNEVILSKKIELHHKTQAENAQWYYAEFILGCFKSELNQVSILK</sequence>
<evidence type="ECO:0000259" key="1">
    <source>
        <dbReference type="Pfam" id="PF02464"/>
    </source>
</evidence>
<dbReference type="NCBIfam" id="TIGR00199">
    <property type="entry name" value="PncC_domain"/>
    <property type="match status" value="1"/>
</dbReference>
<dbReference type="InterPro" id="IPR036653">
    <property type="entry name" value="CinA-like_C"/>
</dbReference>
<dbReference type="Gene3D" id="3.90.950.20">
    <property type="entry name" value="CinA-like"/>
    <property type="match status" value="1"/>
</dbReference>
<evidence type="ECO:0000313" key="3">
    <source>
        <dbReference type="Proteomes" id="UP000028705"/>
    </source>
</evidence>
<dbReference type="EMBL" id="JPRH01000004">
    <property type="protein sequence ID" value="KFF12132.1"/>
    <property type="molecule type" value="Genomic_DNA"/>
</dbReference>
<dbReference type="SUPFAM" id="SSF142433">
    <property type="entry name" value="CinA-like"/>
    <property type="match status" value="1"/>
</dbReference>
<dbReference type="eggNOG" id="COG1546">
    <property type="taxonomic scope" value="Bacteria"/>
</dbReference>
<dbReference type="STRING" id="445961.IW15_11205"/>
<dbReference type="AlphaFoldDB" id="A0A086A618"/>
<dbReference type="RefSeq" id="WP_034711287.1">
    <property type="nucleotide sequence ID" value="NZ_JAODPJ010000001.1"/>
</dbReference>
<protein>
    <submittedName>
        <fullName evidence="2">Damage-inducible protein CinA</fullName>
    </submittedName>
</protein>
<keyword evidence="3" id="KW-1185">Reference proteome</keyword>
<proteinExistence type="predicted"/>
<feature type="domain" description="CinA C-terminal" evidence="1">
    <location>
        <begin position="6"/>
        <end position="108"/>
    </location>
</feature>
<dbReference type="OrthoDB" id="1252536at2"/>
<name>A0A086A618_9FLAO</name>